<reference evidence="2 3" key="1">
    <citation type="journal article" date="2020" name="Nat. Commun.">
        <title>Genome of Tripterygium wilfordii and identification of cytochrome P450 involved in triptolide biosynthesis.</title>
        <authorList>
            <person name="Tu L."/>
            <person name="Su P."/>
            <person name="Zhang Z."/>
            <person name="Gao L."/>
            <person name="Wang J."/>
            <person name="Hu T."/>
            <person name="Zhou J."/>
            <person name="Zhang Y."/>
            <person name="Zhao Y."/>
            <person name="Liu Y."/>
            <person name="Song Y."/>
            <person name="Tong Y."/>
            <person name="Lu Y."/>
            <person name="Yang J."/>
            <person name="Xu C."/>
            <person name="Jia M."/>
            <person name="Peters R.J."/>
            <person name="Huang L."/>
            <person name="Gao W."/>
        </authorList>
    </citation>
    <scope>NUCLEOTIDE SEQUENCE [LARGE SCALE GENOMIC DNA]</scope>
    <source>
        <strain evidence="3">cv. XIE 37</strain>
        <tissue evidence="2">Leaf</tissue>
    </source>
</reference>
<comment type="caution">
    <text evidence="2">The sequence shown here is derived from an EMBL/GenBank/DDBJ whole genome shotgun (WGS) entry which is preliminary data.</text>
</comment>
<sequence length="152" mass="17310">MATKIEGVEGCDVDKQERMNNLFDLMIRHGETLQFFPFETTRVRYVGGCVDEWKDCNPDVMSVYVIAKFVKQMGYEGYNKSYFVFLDSELENGLKNLTTDGDDVREMILAVTGHKKLHIYIGHHDSENVLANDKCDKCVELIDVESGDVGNN</sequence>
<name>A0A7J7C4C6_TRIWF</name>
<evidence type="ECO:0000313" key="2">
    <source>
        <dbReference type="EMBL" id="KAF5729000.1"/>
    </source>
</evidence>
<dbReference type="EMBL" id="JAAARO010000021">
    <property type="protein sequence ID" value="KAF5729000.1"/>
    <property type="molecule type" value="Genomic_DNA"/>
</dbReference>
<accession>A0A7J7C4C6</accession>
<dbReference type="Pfam" id="PF26130">
    <property type="entry name" value="PB1-like"/>
    <property type="match status" value="1"/>
</dbReference>
<feature type="domain" description="PB1-like" evidence="1">
    <location>
        <begin position="19"/>
        <end position="123"/>
    </location>
</feature>
<evidence type="ECO:0000313" key="3">
    <source>
        <dbReference type="Proteomes" id="UP000593562"/>
    </source>
</evidence>
<organism evidence="2 3">
    <name type="scientific">Tripterygium wilfordii</name>
    <name type="common">Thunder God vine</name>
    <dbReference type="NCBI Taxonomy" id="458696"/>
    <lineage>
        <taxon>Eukaryota</taxon>
        <taxon>Viridiplantae</taxon>
        <taxon>Streptophyta</taxon>
        <taxon>Embryophyta</taxon>
        <taxon>Tracheophyta</taxon>
        <taxon>Spermatophyta</taxon>
        <taxon>Magnoliopsida</taxon>
        <taxon>eudicotyledons</taxon>
        <taxon>Gunneridae</taxon>
        <taxon>Pentapetalae</taxon>
        <taxon>rosids</taxon>
        <taxon>fabids</taxon>
        <taxon>Celastrales</taxon>
        <taxon>Celastraceae</taxon>
        <taxon>Tripterygium</taxon>
    </lineage>
</organism>
<dbReference type="Proteomes" id="UP000593562">
    <property type="component" value="Unassembled WGS sequence"/>
</dbReference>
<gene>
    <name evidence="2" type="ORF">HS088_TW21G01157</name>
</gene>
<dbReference type="InParanoid" id="A0A7J7C4C6"/>
<dbReference type="AlphaFoldDB" id="A0A7J7C4C6"/>
<protein>
    <recommendedName>
        <fullName evidence="1">PB1-like domain-containing protein</fullName>
    </recommendedName>
</protein>
<keyword evidence="3" id="KW-1185">Reference proteome</keyword>
<dbReference type="InterPro" id="IPR058594">
    <property type="entry name" value="PB1-like_dom_pln"/>
</dbReference>
<evidence type="ECO:0000259" key="1">
    <source>
        <dbReference type="Pfam" id="PF26130"/>
    </source>
</evidence>
<proteinExistence type="predicted"/>